<dbReference type="NCBIfam" id="TIGR03519">
    <property type="entry name" value="T9SS_PorP_fam"/>
    <property type="match status" value="1"/>
</dbReference>
<feature type="chain" id="PRO_5045036837" evidence="1">
    <location>
        <begin position="25"/>
        <end position="324"/>
    </location>
</feature>
<dbReference type="InterPro" id="IPR019861">
    <property type="entry name" value="PorP/SprF_Bacteroidetes"/>
</dbReference>
<organism evidence="2 3">
    <name type="scientific">Rhodonellum ikkaensis</name>
    <dbReference type="NCBI Taxonomy" id="336829"/>
    <lineage>
        <taxon>Bacteria</taxon>
        <taxon>Pseudomonadati</taxon>
        <taxon>Bacteroidota</taxon>
        <taxon>Cytophagia</taxon>
        <taxon>Cytophagales</taxon>
        <taxon>Cytophagaceae</taxon>
        <taxon>Rhodonellum</taxon>
    </lineage>
</organism>
<gene>
    <name evidence="2" type="ORF">SAMN05444412_101345</name>
</gene>
<sequence length="324" mass="36272">MKNTLRILGMILSGGMFFTSTTFGQQLPQFSQYVFNNLQVNPGYAGYKGQAFVQSTYRSQWVTFPGAPKTFSVVADLSAKEGLMGFGFSLVSDQIGPTGTTTAMLTYAYRIRIGQESFLSLGVSGGASEYVLDGDLLMPGDADDPDLPQGRTNIFTPNMNAGLFFNSNRFFAGFSTFNMVGKKALEREDIALAYHSFHFFLTAGALIPLSENVQFKPSFLIKEVKGIPTNYDLNTMFLFMERLWIGASYRSNLKMKEENLQGNLNQRKAIAFLTEIFATEKLRIGYAYDHNLSEINNYRDNSHEFSLGFFISPKKGFPTNGKWF</sequence>
<dbReference type="EMBL" id="FNQC01000001">
    <property type="protein sequence ID" value="SDY50107.1"/>
    <property type="molecule type" value="Genomic_DNA"/>
</dbReference>
<keyword evidence="3" id="KW-1185">Reference proteome</keyword>
<comment type="caution">
    <text evidence="2">The sequence shown here is derived from an EMBL/GenBank/DDBJ whole genome shotgun (WGS) entry which is preliminary data.</text>
</comment>
<feature type="signal peptide" evidence="1">
    <location>
        <begin position="1"/>
        <end position="24"/>
    </location>
</feature>
<accession>A0A1H3KD78</accession>
<name>A0A1H3KD78_9BACT</name>
<evidence type="ECO:0000313" key="2">
    <source>
        <dbReference type="EMBL" id="SDY50107.1"/>
    </source>
</evidence>
<proteinExistence type="predicted"/>
<keyword evidence="1" id="KW-0732">Signal</keyword>
<dbReference type="Proteomes" id="UP000199663">
    <property type="component" value="Unassembled WGS sequence"/>
</dbReference>
<reference evidence="2 3" key="1">
    <citation type="submission" date="2016-10" db="EMBL/GenBank/DDBJ databases">
        <authorList>
            <person name="Varghese N."/>
            <person name="Submissions S."/>
        </authorList>
    </citation>
    <scope>NUCLEOTIDE SEQUENCE [LARGE SCALE GENOMIC DNA]</scope>
    <source>
        <strain evidence="2 3">DSM 17997</strain>
    </source>
</reference>
<evidence type="ECO:0000313" key="3">
    <source>
        <dbReference type="Proteomes" id="UP000199663"/>
    </source>
</evidence>
<dbReference type="Pfam" id="PF11751">
    <property type="entry name" value="PorP_SprF"/>
    <property type="match status" value="1"/>
</dbReference>
<protein>
    <submittedName>
        <fullName evidence="2">Type IX secretion system membrane protein, PorP/SprF family</fullName>
    </submittedName>
</protein>
<evidence type="ECO:0000256" key="1">
    <source>
        <dbReference type="SAM" id="SignalP"/>
    </source>
</evidence>
<dbReference type="RefSeq" id="WP_019596162.1">
    <property type="nucleotide sequence ID" value="NZ_FNQC01000001.1"/>
</dbReference>